<evidence type="ECO:0000313" key="13">
    <source>
        <dbReference type="Proteomes" id="UP000517759"/>
    </source>
</evidence>
<dbReference type="Proteomes" id="UP000517759">
    <property type="component" value="Unassembled WGS sequence"/>
</dbReference>
<dbReference type="AlphaFoldDB" id="A0A7W6F6R7"/>
<dbReference type="InterPro" id="IPR017473">
    <property type="entry name" value="Undecaprenyl-P_gluc_Ptfrase"/>
</dbReference>
<dbReference type="InterPro" id="IPR003362">
    <property type="entry name" value="Bact_transf"/>
</dbReference>
<dbReference type="Pfam" id="PF13727">
    <property type="entry name" value="CoA_binding_3"/>
    <property type="match status" value="1"/>
</dbReference>
<comment type="subcellular location">
    <subcellularLocation>
        <location evidence="1">Membrane</location>
        <topology evidence="1">Multi-pass membrane protein</topology>
    </subcellularLocation>
</comment>
<dbReference type="InterPro" id="IPR036291">
    <property type="entry name" value="NAD(P)-bd_dom_sf"/>
</dbReference>
<dbReference type="GO" id="GO:0016020">
    <property type="term" value="C:membrane"/>
    <property type="evidence" value="ECO:0007669"/>
    <property type="project" value="UniProtKB-SubCell"/>
</dbReference>
<keyword evidence="5 9" id="KW-1133">Transmembrane helix</keyword>
<dbReference type="EMBL" id="BSPG01000001">
    <property type="protein sequence ID" value="GLS42473.1"/>
    <property type="molecule type" value="Genomic_DNA"/>
</dbReference>
<evidence type="ECO:0000256" key="4">
    <source>
        <dbReference type="ARBA" id="ARBA00022692"/>
    </source>
</evidence>
<evidence type="ECO:0000256" key="6">
    <source>
        <dbReference type="ARBA" id="ARBA00023136"/>
    </source>
</evidence>
<name>A0A7W6F6R7_9HYPH</name>
<proteinExistence type="inferred from homology"/>
<feature type="transmembrane region" description="Helical" evidence="9">
    <location>
        <begin position="129"/>
        <end position="149"/>
    </location>
</feature>
<dbReference type="NCBIfam" id="TIGR03023">
    <property type="entry name" value="WcaJ_sugtrans"/>
    <property type="match status" value="1"/>
</dbReference>
<gene>
    <name evidence="11" type="ORF">GCM10007884_04580</name>
    <name evidence="12" type="ORF">GGR33_002124</name>
</gene>
<dbReference type="Proteomes" id="UP001156881">
    <property type="component" value="Unassembled WGS sequence"/>
</dbReference>
<keyword evidence="4 9" id="KW-0812">Transmembrane</keyword>
<dbReference type="EMBL" id="JACIDN010000003">
    <property type="protein sequence ID" value="MBB3902629.1"/>
    <property type="molecule type" value="Genomic_DNA"/>
</dbReference>
<organism evidence="12 13">
    <name type="scientific">Methylobacterium brachythecii</name>
    <dbReference type="NCBI Taxonomy" id="1176177"/>
    <lineage>
        <taxon>Bacteria</taxon>
        <taxon>Pseudomonadati</taxon>
        <taxon>Pseudomonadota</taxon>
        <taxon>Alphaproteobacteria</taxon>
        <taxon>Hyphomicrobiales</taxon>
        <taxon>Methylobacteriaceae</taxon>
        <taxon>Methylobacterium</taxon>
    </lineage>
</organism>
<evidence type="ECO:0000256" key="2">
    <source>
        <dbReference type="ARBA" id="ARBA00006464"/>
    </source>
</evidence>
<dbReference type="PANTHER" id="PTHR30576">
    <property type="entry name" value="COLANIC BIOSYNTHESIS UDP-GLUCOSE LIPID CARRIER TRANSFERASE"/>
    <property type="match status" value="1"/>
</dbReference>
<dbReference type="Gene3D" id="3.40.50.720">
    <property type="entry name" value="NAD(P)-binding Rossmann-like Domain"/>
    <property type="match status" value="1"/>
</dbReference>
<keyword evidence="3 12" id="KW-0808">Transferase</keyword>
<evidence type="ECO:0000313" key="14">
    <source>
        <dbReference type="Proteomes" id="UP001156881"/>
    </source>
</evidence>
<comment type="similarity">
    <text evidence="2">Belongs to the bacterial sugar transferase family.</text>
</comment>
<keyword evidence="6 9" id="KW-0472">Membrane</keyword>
<feature type="transmembrane region" description="Helical" evidence="9">
    <location>
        <begin position="161"/>
        <end position="181"/>
    </location>
</feature>
<evidence type="ECO:0000256" key="1">
    <source>
        <dbReference type="ARBA" id="ARBA00004141"/>
    </source>
</evidence>
<dbReference type="GO" id="GO:0000271">
    <property type="term" value="P:polysaccharide biosynthetic process"/>
    <property type="evidence" value="ECO:0007669"/>
    <property type="project" value="UniProtKB-KW"/>
</dbReference>
<sequence>MSAFGVRDLLDVAGAPGIGGQSGPEDQGAPMQGPPASAQPPAEALAPVLKGPALTPVVLSGCVRGLEILSLVVLGFVAQEITLGGVVPLGWSYVAAILAIAGLAGAAFQISGCYRIAAFRSIPKSFAKLALGWSLAFLLVATAMVLTKLSDHYSRIWLTSFYAGGLGLLTIGRVVLFVFIGRQMSKGLFDRRTAIVGGGAAAEELIRSLEASADSSIRIVGVFDDRGDARSNDVVAGHPKLGNVNDLVAYARRARIDLIVFTIPISAETRILQMLAKLWVLPIDIRLSAHATKLRLRPRAYSYLGAVPVLDVFDKPLADWDVILKNVFDKVVACAALIALAPVMLAVALAVKFGSKGPALFKQKRYGFNNELIEVFKFRSMYVDQGDAGAAKLVTKGDPRVTPVGRFIRKTSLDELPQLFNVLKGNLSLVGPRPHALQAKAANALYDQVVDGYFARHKVKPGITGWAQINGWRGETDTSEKLQRRVEHDLYYIENWSILLDIQILATTPFALLKTENAY</sequence>
<dbReference type="InterPro" id="IPR017475">
    <property type="entry name" value="EPS_sugar_tfrase"/>
</dbReference>
<evidence type="ECO:0000256" key="9">
    <source>
        <dbReference type="SAM" id="Phobius"/>
    </source>
</evidence>
<dbReference type="GO" id="GO:0016780">
    <property type="term" value="F:phosphotransferase activity, for other substituted phosphate groups"/>
    <property type="evidence" value="ECO:0007669"/>
    <property type="project" value="TreeGrafter"/>
</dbReference>
<keyword evidence="7" id="KW-0270">Exopolysaccharide synthesis</keyword>
<keyword evidence="14" id="KW-1185">Reference proteome</keyword>
<feature type="transmembrane region" description="Helical" evidence="9">
    <location>
        <begin position="331"/>
        <end position="351"/>
    </location>
</feature>
<dbReference type="PANTHER" id="PTHR30576:SF0">
    <property type="entry name" value="UNDECAPRENYL-PHOSPHATE N-ACETYLGALACTOSAMINYL 1-PHOSPHATE TRANSFERASE-RELATED"/>
    <property type="match status" value="1"/>
</dbReference>
<dbReference type="Pfam" id="PF02397">
    <property type="entry name" value="Bac_transf"/>
    <property type="match status" value="1"/>
</dbReference>
<dbReference type="NCBIfam" id="TIGR03025">
    <property type="entry name" value="EPS_sugtrans"/>
    <property type="match status" value="1"/>
</dbReference>
<evidence type="ECO:0000256" key="8">
    <source>
        <dbReference type="SAM" id="MobiDB-lite"/>
    </source>
</evidence>
<reference evidence="12 13" key="3">
    <citation type="submission" date="2020-08" db="EMBL/GenBank/DDBJ databases">
        <title>Genomic Encyclopedia of Type Strains, Phase IV (KMG-IV): sequencing the most valuable type-strain genomes for metagenomic binning, comparative biology and taxonomic classification.</title>
        <authorList>
            <person name="Goeker M."/>
        </authorList>
    </citation>
    <scope>NUCLEOTIDE SEQUENCE [LARGE SCALE GENOMIC DNA]</scope>
    <source>
        <strain evidence="12 13">DSM 24105</strain>
    </source>
</reference>
<evidence type="ECO:0000256" key="7">
    <source>
        <dbReference type="ARBA" id="ARBA00023169"/>
    </source>
</evidence>
<reference evidence="11" key="4">
    <citation type="submission" date="2023-01" db="EMBL/GenBank/DDBJ databases">
        <title>Draft genome sequence of Methylobacterium brachythecii strain NBRC 107710.</title>
        <authorList>
            <person name="Sun Q."/>
            <person name="Mori K."/>
        </authorList>
    </citation>
    <scope>NUCLEOTIDE SEQUENCE</scope>
    <source>
        <strain evidence="11">NBRC 107710</strain>
    </source>
</reference>
<feature type="region of interest" description="Disordered" evidence="8">
    <location>
        <begin position="20"/>
        <end position="42"/>
    </location>
</feature>
<accession>A0A7W6F6R7</accession>
<evidence type="ECO:0000313" key="12">
    <source>
        <dbReference type="EMBL" id="MBB3902629.1"/>
    </source>
</evidence>
<protein>
    <submittedName>
        <fullName evidence="12">Undecaprenyl-phosphate glucose phosphotransferase</fullName>
    </submittedName>
</protein>
<evidence type="ECO:0000256" key="5">
    <source>
        <dbReference type="ARBA" id="ARBA00022989"/>
    </source>
</evidence>
<dbReference type="SUPFAM" id="SSF51735">
    <property type="entry name" value="NAD(P)-binding Rossmann-fold domains"/>
    <property type="match status" value="1"/>
</dbReference>
<comment type="caution">
    <text evidence="12">The sequence shown here is derived from an EMBL/GenBank/DDBJ whole genome shotgun (WGS) entry which is preliminary data.</text>
</comment>
<evidence type="ECO:0000313" key="11">
    <source>
        <dbReference type="EMBL" id="GLS42473.1"/>
    </source>
</evidence>
<feature type="transmembrane region" description="Helical" evidence="9">
    <location>
        <begin position="93"/>
        <end position="117"/>
    </location>
</feature>
<feature type="domain" description="Bacterial sugar transferase" evidence="10">
    <location>
        <begin position="325"/>
        <end position="513"/>
    </location>
</feature>
<evidence type="ECO:0000256" key="3">
    <source>
        <dbReference type="ARBA" id="ARBA00022679"/>
    </source>
</evidence>
<dbReference type="RefSeq" id="WP_183504703.1">
    <property type="nucleotide sequence ID" value="NZ_BSPG01000001.1"/>
</dbReference>
<evidence type="ECO:0000259" key="10">
    <source>
        <dbReference type="Pfam" id="PF02397"/>
    </source>
</evidence>
<reference evidence="14" key="2">
    <citation type="journal article" date="2019" name="Int. J. Syst. Evol. Microbiol.">
        <title>The Global Catalogue of Microorganisms (GCM) 10K type strain sequencing project: providing services to taxonomists for standard genome sequencing and annotation.</title>
        <authorList>
            <consortium name="The Broad Institute Genomics Platform"/>
            <consortium name="The Broad Institute Genome Sequencing Center for Infectious Disease"/>
            <person name="Wu L."/>
            <person name="Ma J."/>
        </authorList>
    </citation>
    <scope>NUCLEOTIDE SEQUENCE [LARGE SCALE GENOMIC DNA]</scope>
    <source>
        <strain evidence="14">NBRC 107710</strain>
    </source>
</reference>
<reference evidence="11" key="1">
    <citation type="journal article" date="2014" name="Int. J. Syst. Evol. Microbiol.">
        <title>Complete genome of a new Firmicutes species belonging to the dominant human colonic microbiota ('Ruminococcus bicirculans') reveals two chromosomes and a selective capacity to utilize plant glucans.</title>
        <authorList>
            <consortium name="NISC Comparative Sequencing Program"/>
            <person name="Wegmann U."/>
            <person name="Louis P."/>
            <person name="Goesmann A."/>
            <person name="Henrissat B."/>
            <person name="Duncan S.H."/>
            <person name="Flint H.J."/>
        </authorList>
    </citation>
    <scope>NUCLEOTIDE SEQUENCE</scope>
    <source>
        <strain evidence="11">NBRC 107710</strain>
    </source>
</reference>